<evidence type="ECO:0000313" key="1">
    <source>
        <dbReference type="EMBL" id="KAH6649237.1"/>
    </source>
</evidence>
<reference evidence="1 2" key="1">
    <citation type="journal article" date="2021" name="Nat. Commun.">
        <title>Genetic determinants of endophytism in the Arabidopsis root mycobiome.</title>
        <authorList>
            <person name="Mesny F."/>
            <person name="Miyauchi S."/>
            <person name="Thiergart T."/>
            <person name="Pickel B."/>
            <person name="Atanasova L."/>
            <person name="Karlsson M."/>
            <person name="Huettel B."/>
            <person name="Barry K.W."/>
            <person name="Haridas S."/>
            <person name="Chen C."/>
            <person name="Bauer D."/>
            <person name="Andreopoulos W."/>
            <person name="Pangilinan J."/>
            <person name="LaButti K."/>
            <person name="Riley R."/>
            <person name="Lipzen A."/>
            <person name="Clum A."/>
            <person name="Drula E."/>
            <person name="Henrissat B."/>
            <person name="Kohler A."/>
            <person name="Grigoriev I.V."/>
            <person name="Martin F.M."/>
            <person name="Hacquard S."/>
        </authorList>
    </citation>
    <scope>NUCLEOTIDE SEQUENCE [LARGE SCALE GENOMIC DNA]</scope>
    <source>
        <strain evidence="1 2">MPI-SDFR-AT-0079</strain>
    </source>
</reference>
<comment type="caution">
    <text evidence="1">The sequence shown here is derived from an EMBL/GenBank/DDBJ whole genome shotgun (WGS) entry which is preliminary data.</text>
</comment>
<gene>
    <name evidence="1" type="ORF">F5144DRAFT_481473</name>
</gene>
<organism evidence="1 2">
    <name type="scientific">Chaetomium tenue</name>
    <dbReference type="NCBI Taxonomy" id="1854479"/>
    <lineage>
        <taxon>Eukaryota</taxon>
        <taxon>Fungi</taxon>
        <taxon>Dikarya</taxon>
        <taxon>Ascomycota</taxon>
        <taxon>Pezizomycotina</taxon>
        <taxon>Sordariomycetes</taxon>
        <taxon>Sordariomycetidae</taxon>
        <taxon>Sordariales</taxon>
        <taxon>Chaetomiaceae</taxon>
        <taxon>Chaetomium</taxon>
    </lineage>
</organism>
<evidence type="ECO:0000313" key="2">
    <source>
        <dbReference type="Proteomes" id="UP000724584"/>
    </source>
</evidence>
<sequence>MQAELHKIDLHLRFRILSQLASSFLLSGLSGHQGRCACQVAIPQQTSKRGSAIHQCDETRPSCKACLRHGIECSLSNQSDIASPTASSTAAGTPSPGPGPSPLPPDLRKIRVRALNPKPTLLQPPTPGPPGECGPDPVPSPSGSARTPSTDSPVATTPDPFPYLTKLVTGPAEEDTANWVFDLELLHHFTTSTYETFMIDSARLEINRLWKMEVPRQAFSHIFLLHQILAVASYHLAHLHPQNRQAYSLRASQHQNAGIRRMRLALSELSPTNCHALFASSSLLFIGSLAAASTNRVPGGPTVDDIVDVLILVKGIGSVLYSSQDLLRSGPLADLFVQHGGTELPNPALDRVVLAVGDFLVEIAETEADDRVRAIIHADAYRLVSVIRDSLTKSASAEYRVVAAWPIQTSDDLIPLLRQRNQAALALLSYYCVVFHAAQLQGYWFMQGWAEGVIRDIARTMTGPWKRHSAWALGWITGHAAMG</sequence>
<dbReference type="Proteomes" id="UP000724584">
    <property type="component" value="Unassembled WGS sequence"/>
</dbReference>
<accession>A0ACB7PJ60</accession>
<proteinExistence type="predicted"/>
<name>A0ACB7PJ60_9PEZI</name>
<dbReference type="EMBL" id="JAGIZQ010000001">
    <property type="protein sequence ID" value="KAH6649237.1"/>
    <property type="molecule type" value="Genomic_DNA"/>
</dbReference>
<keyword evidence="2" id="KW-1185">Reference proteome</keyword>
<protein>
    <submittedName>
        <fullName evidence="1">Uncharacterized protein</fullName>
    </submittedName>
</protein>